<proteinExistence type="predicted"/>
<reference evidence="3" key="1">
    <citation type="submission" date="2021-11" db="EMBL/GenBank/DDBJ databases">
        <authorList>
            <person name="Schell T."/>
        </authorList>
    </citation>
    <scope>NUCLEOTIDE SEQUENCE</scope>
    <source>
        <strain evidence="3">M5</strain>
    </source>
</reference>
<dbReference type="SMART" id="SM00198">
    <property type="entry name" value="SCP"/>
    <property type="match status" value="1"/>
</dbReference>
<name>A0A8J2WM01_9CRUS</name>
<protein>
    <recommendedName>
        <fullName evidence="2">SCP domain-containing protein</fullName>
    </recommendedName>
</protein>
<organism evidence="3 4">
    <name type="scientific">Daphnia galeata</name>
    <dbReference type="NCBI Taxonomy" id="27404"/>
    <lineage>
        <taxon>Eukaryota</taxon>
        <taxon>Metazoa</taxon>
        <taxon>Ecdysozoa</taxon>
        <taxon>Arthropoda</taxon>
        <taxon>Crustacea</taxon>
        <taxon>Branchiopoda</taxon>
        <taxon>Diplostraca</taxon>
        <taxon>Cladocera</taxon>
        <taxon>Anomopoda</taxon>
        <taxon>Daphniidae</taxon>
        <taxon>Daphnia</taxon>
    </lineage>
</organism>
<dbReference type="PANTHER" id="PTHR10334">
    <property type="entry name" value="CYSTEINE-RICH SECRETORY PROTEIN-RELATED"/>
    <property type="match status" value="1"/>
</dbReference>
<dbReference type="InterPro" id="IPR001283">
    <property type="entry name" value="CRISP-related"/>
</dbReference>
<dbReference type="CDD" id="cd05382">
    <property type="entry name" value="CAP_GAPR1-like"/>
    <property type="match status" value="1"/>
</dbReference>
<evidence type="ECO:0000256" key="1">
    <source>
        <dbReference type="SAM" id="MobiDB-lite"/>
    </source>
</evidence>
<feature type="region of interest" description="Disordered" evidence="1">
    <location>
        <begin position="145"/>
        <end position="270"/>
    </location>
</feature>
<dbReference type="EMBL" id="CAKKLH010000294">
    <property type="protein sequence ID" value="CAH0109662.1"/>
    <property type="molecule type" value="Genomic_DNA"/>
</dbReference>
<dbReference type="OrthoDB" id="337038at2759"/>
<feature type="compositionally biased region" description="Acidic residues" evidence="1">
    <location>
        <begin position="150"/>
        <end position="250"/>
    </location>
</feature>
<dbReference type="SUPFAM" id="SSF55797">
    <property type="entry name" value="PR-1-like"/>
    <property type="match status" value="1"/>
</dbReference>
<dbReference type="Pfam" id="PF00188">
    <property type="entry name" value="CAP"/>
    <property type="match status" value="1"/>
</dbReference>
<gene>
    <name evidence="3" type="ORF">DGAL_LOCUS13145</name>
</gene>
<comment type="caution">
    <text evidence="3">The sequence shown here is derived from an EMBL/GenBank/DDBJ whole genome shotgun (WGS) entry which is preliminary data.</text>
</comment>
<dbReference type="InterPro" id="IPR035940">
    <property type="entry name" value="CAP_sf"/>
</dbReference>
<sequence length="270" mass="30819">MAEIVQQCLDAHNEYRRKHGASPLVISQSLMGMAQNWAQTNANSCQMYHSSNRGDVGENLYAGTARLTDGRIPVDSWYNEIEDYYWNRPGTGSGVIGHFTQVVWKSCTELGVGWAKGSDGWTYFCCNYAPAGNYRGDYEGNVLPLGTACDEPEESNEAEPEDEEEEQEPEEEEEETEEPPVEDEEEEEPEEEDPPAEEEETEEPPAEEEEAEEPPAEEDEEEQEAAEDEEQEAEEQEEEEQEEDEGEIEEVPLGQVDLDEDYNWERREED</sequence>
<dbReference type="FunFam" id="3.40.33.10:FF:000002">
    <property type="entry name" value="Golgi-associated plant pathogenesis-related protein 1"/>
    <property type="match status" value="1"/>
</dbReference>
<dbReference type="InterPro" id="IPR014044">
    <property type="entry name" value="CAP_dom"/>
</dbReference>
<dbReference type="PROSITE" id="PS01010">
    <property type="entry name" value="CRISP_2"/>
    <property type="match status" value="1"/>
</dbReference>
<dbReference type="GO" id="GO:0005576">
    <property type="term" value="C:extracellular region"/>
    <property type="evidence" value="ECO:0007669"/>
    <property type="project" value="InterPro"/>
</dbReference>
<accession>A0A8J2WM01</accession>
<evidence type="ECO:0000259" key="2">
    <source>
        <dbReference type="SMART" id="SM00198"/>
    </source>
</evidence>
<evidence type="ECO:0000313" key="3">
    <source>
        <dbReference type="EMBL" id="CAH0109662.1"/>
    </source>
</evidence>
<dbReference type="PRINTS" id="PR00837">
    <property type="entry name" value="V5TPXLIKE"/>
</dbReference>
<dbReference type="Gene3D" id="3.40.33.10">
    <property type="entry name" value="CAP"/>
    <property type="match status" value="1"/>
</dbReference>
<keyword evidence="4" id="KW-1185">Reference proteome</keyword>
<dbReference type="Proteomes" id="UP000789390">
    <property type="component" value="Unassembled WGS sequence"/>
</dbReference>
<dbReference type="AlphaFoldDB" id="A0A8J2WM01"/>
<dbReference type="InterPro" id="IPR018244">
    <property type="entry name" value="Allrgn_V5/Tpx1_CS"/>
</dbReference>
<dbReference type="InterPro" id="IPR034113">
    <property type="entry name" value="SCP_GAPR1-like"/>
</dbReference>
<evidence type="ECO:0000313" key="4">
    <source>
        <dbReference type="Proteomes" id="UP000789390"/>
    </source>
</evidence>
<feature type="domain" description="SCP" evidence="2">
    <location>
        <begin position="3"/>
        <end position="136"/>
    </location>
</feature>